<comment type="caution">
    <text evidence="2">The sequence shown here is derived from an EMBL/GenBank/DDBJ whole genome shotgun (WGS) entry which is preliminary data.</text>
</comment>
<feature type="region of interest" description="Disordered" evidence="1">
    <location>
        <begin position="183"/>
        <end position="215"/>
    </location>
</feature>
<gene>
    <name evidence="2" type="ORF">ALEPTO_LOCUS9943</name>
</gene>
<dbReference type="SUPFAM" id="SSF47769">
    <property type="entry name" value="SAM/Pointed domain"/>
    <property type="match status" value="1"/>
</dbReference>
<reference evidence="2" key="1">
    <citation type="submission" date="2021-06" db="EMBL/GenBank/DDBJ databases">
        <authorList>
            <person name="Kallberg Y."/>
            <person name="Tangrot J."/>
            <person name="Rosling A."/>
        </authorList>
    </citation>
    <scope>NUCLEOTIDE SEQUENCE</scope>
    <source>
        <strain evidence="2">FL130A</strain>
    </source>
</reference>
<protein>
    <submittedName>
        <fullName evidence="2">10516_t:CDS:1</fullName>
    </submittedName>
</protein>
<evidence type="ECO:0000256" key="1">
    <source>
        <dbReference type="SAM" id="MobiDB-lite"/>
    </source>
</evidence>
<sequence length="1065" mass="121176">MSIFFDAPAEGWTYCADNVEQEFYPGHSALVAYLQEHEIWSYSEFLTLHQDIIVNALPFSTKWNGLDGIWTKRFLKVAKELDSNAFEDLKNKSGAALAQVMVGKHSWSVAALDPPLQRHIFLLAQFSSLFATCISLIFLILHELSQQMVSERSTNSLKAYWEEVICRKTQLAKAVKSRLSTVTPTSKRVSNKREDLDAGAENEREEGEDDEVQSTEKYPGREVLVAYLKGINANRWSYIDFLQSNRAAIVNLTPISCKWNTLDSVWTRRFLQEGNEIGSASADVMKKKIKLERSKSSRLIKTFFEDVIDKQMTLDLERTFDRNDCELLKKSGNFHTRKLSLHYDRGAEDILKSERTPLSDLTNEKVTAEGFSSKNAGPGGAERETGRKPLGRINVSMEKRDENEEDVDVTLINANGLRLKRNKFERIVLSDRTNTSESSVIATQPLSITDIKEWSTEQLTRHLQTKFLDDLDDEDLEILRKGKIRGRAFQMLTKEELMADGMKRGPASVIADYINKLKNERPLKRVRTTGLRGSASEDEDSLQEPTQPLKAHNSDQFYNKSKETDKCLGAHAAYNSNRDNPVRLVIPTTESADKLAFISNDRLASFDQWMTKNPFSLLRSPPASGKTTLASLLQQYLTSLGRTVVHISMLSMQELITDMDAVAFDAFWKFHAGLTWTDCTTCESPINVLIDEAQILYGGVSFFWTALKRLMNPRFTNPYLRVLLSMYGDAGVVTDTISTATPIEFSATLGLDDLRMTRDEYDQLVTKFIEASVFPILIPSKVCDAIFSATHGHAGIIRRMLDFLGGQYRRGLRRQNEMLRYLVSPGFRNAIENTRAFNWLREWKPAREEVLFLRQALYEMDFESTFPENAADTTTVDIITRFKRSGLVTHSGPPDSGRLQFGAPLMRIVIAQRLFSMPLSLRNQPRMSDFNDFLLCTIERMRPSILRRSLSRGNGDSARLLERSWQMEWYRAATTAVPYGVIISPDVGHVFGNGQYANIPLKAWAVVDFRHISKVLNPAANIWYAMYNEDFNVITIRRQGKSDVILELRGDQTWPRDNEEGPDEF</sequence>
<accession>A0A9N9DRY1</accession>
<evidence type="ECO:0000313" key="3">
    <source>
        <dbReference type="Proteomes" id="UP000789508"/>
    </source>
</evidence>
<dbReference type="Gene3D" id="1.10.150.50">
    <property type="entry name" value="Transcription Factor, Ets-1"/>
    <property type="match status" value="1"/>
</dbReference>
<dbReference type="InterPro" id="IPR027417">
    <property type="entry name" value="P-loop_NTPase"/>
</dbReference>
<evidence type="ECO:0000313" key="2">
    <source>
        <dbReference type="EMBL" id="CAG8648725.1"/>
    </source>
</evidence>
<dbReference type="SUPFAM" id="SSF52540">
    <property type="entry name" value="P-loop containing nucleoside triphosphate hydrolases"/>
    <property type="match status" value="1"/>
</dbReference>
<feature type="compositionally biased region" description="Basic and acidic residues" evidence="1">
    <location>
        <begin position="355"/>
        <end position="367"/>
    </location>
</feature>
<dbReference type="OrthoDB" id="2411218at2759"/>
<dbReference type="Proteomes" id="UP000789508">
    <property type="component" value="Unassembled WGS sequence"/>
</dbReference>
<dbReference type="EMBL" id="CAJVPS010009254">
    <property type="protein sequence ID" value="CAG8648725.1"/>
    <property type="molecule type" value="Genomic_DNA"/>
</dbReference>
<keyword evidence="3" id="KW-1185">Reference proteome</keyword>
<feature type="region of interest" description="Disordered" evidence="1">
    <location>
        <begin position="526"/>
        <end position="555"/>
    </location>
</feature>
<name>A0A9N9DRY1_9GLOM</name>
<dbReference type="AlphaFoldDB" id="A0A9N9DRY1"/>
<feature type="compositionally biased region" description="Acidic residues" evidence="1">
    <location>
        <begin position="197"/>
        <end position="213"/>
    </location>
</feature>
<feature type="region of interest" description="Disordered" evidence="1">
    <location>
        <begin position="355"/>
        <end position="392"/>
    </location>
</feature>
<proteinExistence type="predicted"/>
<organism evidence="2 3">
    <name type="scientific">Ambispora leptoticha</name>
    <dbReference type="NCBI Taxonomy" id="144679"/>
    <lineage>
        <taxon>Eukaryota</taxon>
        <taxon>Fungi</taxon>
        <taxon>Fungi incertae sedis</taxon>
        <taxon>Mucoromycota</taxon>
        <taxon>Glomeromycotina</taxon>
        <taxon>Glomeromycetes</taxon>
        <taxon>Archaeosporales</taxon>
        <taxon>Ambisporaceae</taxon>
        <taxon>Ambispora</taxon>
    </lineage>
</organism>
<feature type="non-terminal residue" evidence="2">
    <location>
        <position position="1"/>
    </location>
</feature>
<dbReference type="InterPro" id="IPR013761">
    <property type="entry name" value="SAM/pointed_sf"/>
</dbReference>